<dbReference type="AlphaFoldDB" id="A0A8X6I9X2"/>
<keyword evidence="2" id="KW-1185">Reference proteome</keyword>
<gene>
    <name evidence="1" type="primary">AVEN_117516_1</name>
    <name evidence="1" type="ORF">NPIL_571181</name>
</gene>
<evidence type="ECO:0000313" key="2">
    <source>
        <dbReference type="Proteomes" id="UP000887013"/>
    </source>
</evidence>
<proteinExistence type="predicted"/>
<accession>A0A8X6I9X2</accession>
<dbReference type="Gene3D" id="2.40.70.10">
    <property type="entry name" value="Acid Proteases"/>
    <property type="match status" value="1"/>
</dbReference>
<dbReference type="SUPFAM" id="SSF50630">
    <property type="entry name" value="Acid proteases"/>
    <property type="match status" value="1"/>
</dbReference>
<protein>
    <submittedName>
        <fullName evidence="1">CCHC-type domain-containing protein</fullName>
    </submittedName>
</protein>
<dbReference type="Proteomes" id="UP000887013">
    <property type="component" value="Unassembled WGS sequence"/>
</dbReference>
<dbReference type="OrthoDB" id="425619at2759"/>
<dbReference type="EMBL" id="BMAW01088749">
    <property type="protein sequence ID" value="GFS36405.1"/>
    <property type="molecule type" value="Genomic_DNA"/>
</dbReference>
<comment type="caution">
    <text evidence="1">The sequence shown here is derived from an EMBL/GenBank/DDBJ whole genome shotgun (WGS) entry which is preliminary data.</text>
</comment>
<name>A0A8X6I9X2_NEPPI</name>
<sequence>MGKCISIIKISRLGSYSKMSVWSWKRSGWLDCAFALFLLTALTISLCSVGIRTSFTSCSRDFSFDGGIYPEVGVFNLFLYMSSFLVKKTAYSREYPLNLTLRKEAHLIVYLTNQTGSTSSFSRGDKLITDNRLERSSVSCYGCGKPGVMKPRCPNCKPTANKDSVNFSDISLHSCSLTPDQSAVLKLTVNGTWGTACSDTGANHTIAAETLYLLLQRKGVNFQKTRLSISLADSQNSKVEVHITNVVIKLEGRVIRTPLIALPYAKGNRTLLGMDFSQNVGFVLNLKHLNWFFCDSPHRTYDFVKEVIVLLVQSRPNIEENACLLRNGKAKCLIPEQNNELSTLLKMYETVFEPEGEPTPFMEHRVTPARSGLPLVP</sequence>
<reference evidence="1" key="1">
    <citation type="submission" date="2020-08" db="EMBL/GenBank/DDBJ databases">
        <title>Multicomponent nature underlies the extraordinary mechanical properties of spider dragline silk.</title>
        <authorList>
            <person name="Kono N."/>
            <person name="Nakamura H."/>
            <person name="Mori M."/>
            <person name="Yoshida Y."/>
            <person name="Ohtoshi R."/>
            <person name="Malay A.D."/>
            <person name="Moran D.A.P."/>
            <person name="Tomita M."/>
            <person name="Numata K."/>
            <person name="Arakawa K."/>
        </authorList>
    </citation>
    <scope>NUCLEOTIDE SEQUENCE</scope>
</reference>
<organism evidence="1 2">
    <name type="scientific">Nephila pilipes</name>
    <name type="common">Giant wood spider</name>
    <name type="synonym">Nephila maculata</name>
    <dbReference type="NCBI Taxonomy" id="299642"/>
    <lineage>
        <taxon>Eukaryota</taxon>
        <taxon>Metazoa</taxon>
        <taxon>Ecdysozoa</taxon>
        <taxon>Arthropoda</taxon>
        <taxon>Chelicerata</taxon>
        <taxon>Arachnida</taxon>
        <taxon>Araneae</taxon>
        <taxon>Araneomorphae</taxon>
        <taxon>Entelegynae</taxon>
        <taxon>Araneoidea</taxon>
        <taxon>Nephilidae</taxon>
        <taxon>Nephila</taxon>
    </lineage>
</organism>
<evidence type="ECO:0000313" key="1">
    <source>
        <dbReference type="EMBL" id="GFS36405.1"/>
    </source>
</evidence>
<dbReference type="InterPro" id="IPR021109">
    <property type="entry name" value="Peptidase_aspartic_dom_sf"/>
</dbReference>